<organism evidence="1 2">
    <name type="scientific">Pyramidobacter piscolens W5455</name>
    <dbReference type="NCBI Taxonomy" id="352165"/>
    <lineage>
        <taxon>Bacteria</taxon>
        <taxon>Thermotogati</taxon>
        <taxon>Synergistota</taxon>
        <taxon>Synergistia</taxon>
        <taxon>Synergistales</taxon>
        <taxon>Dethiosulfovibrionaceae</taxon>
        <taxon>Pyramidobacter</taxon>
    </lineage>
</organism>
<evidence type="ECO:0000313" key="2">
    <source>
        <dbReference type="Proteomes" id="UP000006462"/>
    </source>
</evidence>
<dbReference type="Proteomes" id="UP000006462">
    <property type="component" value="Unassembled WGS sequence"/>
</dbReference>
<comment type="caution">
    <text evidence="1">The sequence shown here is derived from an EMBL/GenBank/DDBJ whole genome shotgun (WGS) entry which is preliminary data.</text>
</comment>
<sequence>MKETLRRLLKIEDTNEVEADLKRWLLWTGYSKNPAFKKLYQKVKCH</sequence>
<evidence type="ECO:0000313" key="1">
    <source>
        <dbReference type="EMBL" id="EFB90434.1"/>
    </source>
</evidence>
<name>A0ABM9ZU69_9BACT</name>
<gene>
    <name evidence="1" type="ORF">HMPREF7215_1946</name>
</gene>
<accession>A0ABM9ZU69</accession>
<reference evidence="1 2" key="1">
    <citation type="submission" date="2009-12" db="EMBL/GenBank/DDBJ databases">
        <authorList>
            <person name="Shrivastava S."/>
            <person name="Madupu R."/>
            <person name="Durkin A.S."/>
            <person name="Torralba M."/>
            <person name="Methe B."/>
            <person name="Sutton G.G."/>
            <person name="Strausberg R.L."/>
            <person name="Nelson K.E."/>
        </authorList>
    </citation>
    <scope>NUCLEOTIDE SEQUENCE [LARGE SCALE GENOMIC DNA]</scope>
    <source>
        <strain evidence="1 2">W5455</strain>
    </source>
</reference>
<keyword evidence="2" id="KW-1185">Reference proteome</keyword>
<protein>
    <submittedName>
        <fullName evidence="1">Uncharacterized protein</fullName>
    </submittedName>
</protein>
<dbReference type="EMBL" id="ADFP01000082">
    <property type="protein sequence ID" value="EFB90434.1"/>
    <property type="molecule type" value="Genomic_DNA"/>
</dbReference>
<proteinExistence type="predicted"/>